<keyword evidence="2" id="KW-1185">Reference proteome</keyword>
<gene>
    <name evidence="1" type="ORF">J2Z37_005019</name>
</gene>
<organism evidence="1 2">
    <name type="scientific">Ammoniphilus resinae</name>
    <dbReference type="NCBI Taxonomy" id="861532"/>
    <lineage>
        <taxon>Bacteria</taxon>
        <taxon>Bacillati</taxon>
        <taxon>Bacillota</taxon>
        <taxon>Bacilli</taxon>
        <taxon>Bacillales</taxon>
        <taxon>Paenibacillaceae</taxon>
        <taxon>Aneurinibacillus group</taxon>
        <taxon>Ammoniphilus</taxon>
    </lineage>
</organism>
<evidence type="ECO:0000313" key="2">
    <source>
        <dbReference type="Proteomes" id="UP001519343"/>
    </source>
</evidence>
<comment type="caution">
    <text evidence="1">The sequence shown here is derived from an EMBL/GenBank/DDBJ whole genome shotgun (WGS) entry which is preliminary data.</text>
</comment>
<sequence length="515" mass="60290">MFFETYQSQKADLDTIKSAIFCKKVIKIDFYHATKDCSEDGCSCENRIEMKTILDFYANLYYLLNNENTAYYEQIVDERPELYEQYWNLIDRKWKVQEINKYQNPNDLDIDQTDFLKQFHEDVQATEDGKALLVYLFVWLFVLDNHFYTLKREYECKAKSSLPIQTVRGNLLYKRTAKLHTFLKERKDHLKPDPNYLLLRNYIENFHLVKANHHYPYRVHHVRTRSLKFSDLQADFKDLKIGFLPGKFDLHRDYQIKTEDIKGDRVPFFFEGPANPNEYYAEVVGRFKKLLDQNPHFILLPELFTPLPLQKQLNKLLKEHRIKNISKNTIEMVLSGSFHERKSAIINETVDPDPIYNYAQILNGSDKPLAQVVKMNRFIYPKDDKHAEPFNRHPGLEMNAYDVRVITLLETVYGRIAVVICVDILNTDLTNLLIDYHVDFVLVMAMTPNPGRGKFLRVIHEVSEKNQAVTMICNNLGVNGSASGKRVVVNVPSFALFSSEESDYVETIGNMFTLS</sequence>
<dbReference type="SUPFAM" id="SSF56317">
    <property type="entry name" value="Carbon-nitrogen hydrolase"/>
    <property type="match status" value="1"/>
</dbReference>
<evidence type="ECO:0000313" key="1">
    <source>
        <dbReference type="EMBL" id="MBP1934999.1"/>
    </source>
</evidence>
<dbReference type="EMBL" id="JAGGKT010000035">
    <property type="protein sequence ID" value="MBP1934999.1"/>
    <property type="molecule type" value="Genomic_DNA"/>
</dbReference>
<name>A0ABS4GXJ3_9BACL</name>
<dbReference type="RefSeq" id="WP_209812964.1">
    <property type="nucleotide sequence ID" value="NZ_JAGGKT010000035.1"/>
</dbReference>
<dbReference type="Proteomes" id="UP001519343">
    <property type="component" value="Unassembled WGS sequence"/>
</dbReference>
<reference evidence="1 2" key="1">
    <citation type="submission" date="2021-03" db="EMBL/GenBank/DDBJ databases">
        <title>Genomic Encyclopedia of Type Strains, Phase IV (KMG-IV): sequencing the most valuable type-strain genomes for metagenomic binning, comparative biology and taxonomic classification.</title>
        <authorList>
            <person name="Goeker M."/>
        </authorList>
    </citation>
    <scope>NUCLEOTIDE SEQUENCE [LARGE SCALE GENOMIC DNA]</scope>
    <source>
        <strain evidence="1 2">DSM 24738</strain>
    </source>
</reference>
<accession>A0ABS4GXJ3</accession>
<dbReference type="Gene3D" id="3.60.110.10">
    <property type="entry name" value="Carbon-nitrogen hydrolase"/>
    <property type="match status" value="1"/>
</dbReference>
<dbReference type="InterPro" id="IPR036526">
    <property type="entry name" value="C-N_Hydrolase_sf"/>
</dbReference>
<protein>
    <submittedName>
        <fullName evidence="1">Amidohydrolase</fullName>
    </submittedName>
</protein>
<proteinExistence type="predicted"/>